<protein>
    <submittedName>
        <fullName evidence="1">Uncharacterized protein</fullName>
    </submittedName>
</protein>
<feature type="non-terminal residue" evidence="1">
    <location>
        <position position="53"/>
    </location>
</feature>
<proteinExistence type="predicted"/>
<name>A0ABV0UB34_9TELE</name>
<accession>A0ABV0UB34</accession>
<sequence>MSHSLAGKVFKTDSCTLKSDRLCALWTSGSRNSGEVWCFNEDHQASTEGNWPE</sequence>
<dbReference type="EMBL" id="JAHRIQ010059999">
    <property type="protein sequence ID" value="MEQ2240937.1"/>
    <property type="molecule type" value="Genomic_DNA"/>
</dbReference>
<gene>
    <name evidence="1" type="ORF">ILYODFUR_020229</name>
</gene>
<evidence type="ECO:0000313" key="1">
    <source>
        <dbReference type="EMBL" id="MEQ2240937.1"/>
    </source>
</evidence>
<keyword evidence="2" id="KW-1185">Reference proteome</keyword>
<reference evidence="1 2" key="1">
    <citation type="submission" date="2021-06" db="EMBL/GenBank/DDBJ databases">
        <authorList>
            <person name="Palmer J.M."/>
        </authorList>
    </citation>
    <scope>NUCLEOTIDE SEQUENCE [LARGE SCALE GENOMIC DNA]</scope>
    <source>
        <strain evidence="2">if_2019</strain>
        <tissue evidence="1">Muscle</tissue>
    </source>
</reference>
<evidence type="ECO:0000313" key="2">
    <source>
        <dbReference type="Proteomes" id="UP001482620"/>
    </source>
</evidence>
<organism evidence="1 2">
    <name type="scientific">Ilyodon furcidens</name>
    <name type="common">goldbreast splitfin</name>
    <dbReference type="NCBI Taxonomy" id="33524"/>
    <lineage>
        <taxon>Eukaryota</taxon>
        <taxon>Metazoa</taxon>
        <taxon>Chordata</taxon>
        <taxon>Craniata</taxon>
        <taxon>Vertebrata</taxon>
        <taxon>Euteleostomi</taxon>
        <taxon>Actinopterygii</taxon>
        <taxon>Neopterygii</taxon>
        <taxon>Teleostei</taxon>
        <taxon>Neoteleostei</taxon>
        <taxon>Acanthomorphata</taxon>
        <taxon>Ovalentaria</taxon>
        <taxon>Atherinomorphae</taxon>
        <taxon>Cyprinodontiformes</taxon>
        <taxon>Goodeidae</taxon>
        <taxon>Ilyodon</taxon>
    </lineage>
</organism>
<comment type="caution">
    <text evidence="1">The sequence shown here is derived from an EMBL/GenBank/DDBJ whole genome shotgun (WGS) entry which is preliminary data.</text>
</comment>
<dbReference type="Proteomes" id="UP001482620">
    <property type="component" value="Unassembled WGS sequence"/>
</dbReference>